<dbReference type="InterPro" id="IPR006175">
    <property type="entry name" value="YjgF/YER057c/UK114"/>
</dbReference>
<dbReference type="KEGG" id="cwo:Cwoe_5003"/>
<dbReference type="GO" id="GO:0005829">
    <property type="term" value="C:cytosol"/>
    <property type="evidence" value="ECO:0007669"/>
    <property type="project" value="TreeGrafter"/>
</dbReference>
<reference evidence="2 3" key="1">
    <citation type="journal article" date="2010" name="Stand. Genomic Sci.">
        <title>Complete genome sequence of Conexibacter woesei type strain (ID131577).</title>
        <authorList>
            <person name="Pukall R."/>
            <person name="Lapidus A."/>
            <person name="Glavina Del Rio T."/>
            <person name="Copeland A."/>
            <person name="Tice H."/>
            <person name="Cheng J.-F."/>
            <person name="Lucas S."/>
            <person name="Chen F."/>
            <person name="Nolan M."/>
            <person name="Bruce D."/>
            <person name="Goodwin L."/>
            <person name="Pitluck S."/>
            <person name="Mavromatis K."/>
            <person name="Ivanova N."/>
            <person name="Ovchinnikova G."/>
            <person name="Pati A."/>
            <person name="Chen A."/>
            <person name="Palaniappan K."/>
            <person name="Land M."/>
            <person name="Hauser L."/>
            <person name="Chang Y.-J."/>
            <person name="Jeffries C.D."/>
            <person name="Chain P."/>
            <person name="Meincke L."/>
            <person name="Sims D."/>
            <person name="Brettin T."/>
            <person name="Detter J.C."/>
            <person name="Rohde M."/>
            <person name="Goeker M."/>
            <person name="Bristow J."/>
            <person name="Eisen J.A."/>
            <person name="Markowitz V."/>
            <person name="Kyrpides N.C."/>
            <person name="Klenk H.-P."/>
            <person name="Hugenholtz P."/>
        </authorList>
    </citation>
    <scope>NUCLEOTIDE SEQUENCE [LARGE SCALE GENOMIC DNA]</scope>
    <source>
        <strain evidence="3">DSM 14684 / CIP 108061 / JCM 11494 / NBRC 100937 / ID131577</strain>
    </source>
</reference>
<comment type="similarity">
    <text evidence="1">Belongs to the RutC family.</text>
</comment>
<dbReference type="AlphaFoldDB" id="D3FCB9"/>
<dbReference type="HOGENOM" id="CLU_100715_7_1_11"/>
<dbReference type="PANTHER" id="PTHR11803:SF58">
    <property type="entry name" value="PROTEIN HMF1-RELATED"/>
    <property type="match status" value="1"/>
</dbReference>
<dbReference type="Gene3D" id="3.30.1330.40">
    <property type="entry name" value="RutC-like"/>
    <property type="match status" value="1"/>
</dbReference>
<name>D3FCB9_CONWI</name>
<evidence type="ECO:0000313" key="3">
    <source>
        <dbReference type="Proteomes" id="UP000008229"/>
    </source>
</evidence>
<dbReference type="STRING" id="469383.Cwoe_5003"/>
<evidence type="ECO:0000256" key="1">
    <source>
        <dbReference type="ARBA" id="ARBA00010552"/>
    </source>
</evidence>
<dbReference type="EMBL" id="CP001854">
    <property type="protein sequence ID" value="ADB53414.1"/>
    <property type="molecule type" value="Genomic_DNA"/>
</dbReference>
<dbReference type="PANTHER" id="PTHR11803">
    <property type="entry name" value="2-IMINOBUTANOATE/2-IMINOPROPANOATE DEAMINASE RIDA"/>
    <property type="match status" value="1"/>
</dbReference>
<dbReference type="SUPFAM" id="SSF55298">
    <property type="entry name" value="YjgF-like"/>
    <property type="match status" value="1"/>
</dbReference>
<reference evidence="3" key="2">
    <citation type="submission" date="2010-01" db="EMBL/GenBank/DDBJ databases">
        <title>The complete genome of Conexibacter woesei DSM 14684.</title>
        <authorList>
            <consortium name="US DOE Joint Genome Institute (JGI-PGF)"/>
            <person name="Lucas S."/>
            <person name="Copeland A."/>
            <person name="Lapidus A."/>
            <person name="Glavina del Rio T."/>
            <person name="Dalin E."/>
            <person name="Tice H."/>
            <person name="Bruce D."/>
            <person name="Goodwin L."/>
            <person name="Pitluck S."/>
            <person name="Kyrpides N."/>
            <person name="Mavromatis K."/>
            <person name="Ivanova N."/>
            <person name="Mikhailova N."/>
            <person name="Chertkov O."/>
            <person name="Brettin T."/>
            <person name="Detter J.C."/>
            <person name="Han C."/>
            <person name="Larimer F."/>
            <person name="Land M."/>
            <person name="Hauser L."/>
            <person name="Markowitz V."/>
            <person name="Cheng J.-F."/>
            <person name="Hugenholtz P."/>
            <person name="Woyke T."/>
            <person name="Wu D."/>
            <person name="Pukall R."/>
            <person name="Steenblock K."/>
            <person name="Schneider S."/>
            <person name="Klenk H.-P."/>
            <person name="Eisen J.A."/>
        </authorList>
    </citation>
    <scope>NUCLEOTIDE SEQUENCE [LARGE SCALE GENOMIC DNA]</scope>
    <source>
        <strain evidence="3">DSM 14684 / CIP 108061 / JCM 11494 / NBRC 100937 / ID131577</strain>
    </source>
</reference>
<dbReference type="Proteomes" id="UP000008229">
    <property type="component" value="Chromosome"/>
</dbReference>
<keyword evidence="3" id="KW-1185">Reference proteome</keyword>
<protein>
    <submittedName>
        <fullName evidence="2">Endoribonuclease L-PSP</fullName>
    </submittedName>
</protein>
<sequence>MKTIELPGLSAAPLNAATVVDGTIYTSGQVGRDRVSGETPADLEGQVRATIANLEYVLEAAGGSLATVVKTVVFLTDASDFAEMNRVYAELMPQPYAPRSTVVVGLAHDYLKFEIEVIARVAS</sequence>
<dbReference type="CDD" id="cd00448">
    <property type="entry name" value="YjgF_YER057c_UK114_family"/>
    <property type="match status" value="1"/>
</dbReference>
<organism evidence="2 3">
    <name type="scientific">Conexibacter woesei (strain DSM 14684 / CCUG 47730 / CIP 108061 / JCM 11494 / NBRC 100937 / ID131577)</name>
    <dbReference type="NCBI Taxonomy" id="469383"/>
    <lineage>
        <taxon>Bacteria</taxon>
        <taxon>Bacillati</taxon>
        <taxon>Actinomycetota</taxon>
        <taxon>Thermoleophilia</taxon>
        <taxon>Solirubrobacterales</taxon>
        <taxon>Conexibacteraceae</taxon>
        <taxon>Conexibacter</taxon>
    </lineage>
</organism>
<accession>D3FCB9</accession>
<dbReference type="InterPro" id="IPR035959">
    <property type="entry name" value="RutC-like_sf"/>
</dbReference>
<dbReference type="eggNOG" id="COG0251">
    <property type="taxonomic scope" value="Bacteria"/>
</dbReference>
<dbReference type="RefSeq" id="WP_012936465.1">
    <property type="nucleotide sequence ID" value="NC_013739.1"/>
</dbReference>
<dbReference type="GO" id="GO:0019239">
    <property type="term" value="F:deaminase activity"/>
    <property type="evidence" value="ECO:0007669"/>
    <property type="project" value="TreeGrafter"/>
</dbReference>
<proteinExistence type="inferred from homology"/>
<dbReference type="Pfam" id="PF01042">
    <property type="entry name" value="Ribonuc_L-PSP"/>
    <property type="match status" value="1"/>
</dbReference>
<gene>
    <name evidence="2" type="ordered locus">Cwoe_5003</name>
</gene>
<evidence type="ECO:0000313" key="2">
    <source>
        <dbReference type="EMBL" id="ADB53414.1"/>
    </source>
</evidence>
<dbReference type="OrthoDB" id="8684161at2"/>